<feature type="domain" description="RNA polymerase sigma-70 region 4" evidence="7">
    <location>
        <begin position="224"/>
        <end position="275"/>
    </location>
</feature>
<feature type="domain" description="RNA polymerase sigma-70 region 2" evidence="6">
    <location>
        <begin position="54"/>
        <end position="119"/>
    </location>
</feature>
<keyword evidence="1" id="KW-0805">Transcription regulation</keyword>
<evidence type="ECO:0000259" key="7">
    <source>
        <dbReference type="Pfam" id="PF04545"/>
    </source>
</evidence>
<accession>A0A0C1ILB4</accession>
<dbReference type="InterPro" id="IPR013324">
    <property type="entry name" value="RNA_pol_sigma_r3/r4-like"/>
</dbReference>
<keyword evidence="4" id="KW-0804">Transcription</keyword>
<evidence type="ECO:0000256" key="3">
    <source>
        <dbReference type="ARBA" id="ARBA00023125"/>
    </source>
</evidence>
<feature type="domain" description="RNA polymerase sigma-70 region 3" evidence="5">
    <location>
        <begin position="135"/>
        <end position="207"/>
    </location>
</feature>
<name>A0A0C1ILB4_9BACT</name>
<keyword evidence="3" id="KW-0238">DNA-binding</keyword>
<dbReference type="GO" id="GO:0016987">
    <property type="term" value="F:sigma factor activity"/>
    <property type="evidence" value="ECO:0007669"/>
    <property type="project" value="UniProtKB-KW"/>
</dbReference>
<dbReference type="PANTHER" id="PTHR30603:SF47">
    <property type="entry name" value="RNA POLYMERASE SIGMA FACTOR SIGD, CHLOROPLASTIC"/>
    <property type="match status" value="1"/>
</dbReference>
<dbReference type="OrthoDB" id="9809557at2"/>
<gene>
    <name evidence="8" type="ORF">OI18_08825</name>
</gene>
<dbReference type="NCBIfam" id="TIGR02937">
    <property type="entry name" value="sigma70-ECF"/>
    <property type="match status" value="1"/>
</dbReference>
<evidence type="ECO:0000259" key="5">
    <source>
        <dbReference type="Pfam" id="PF04539"/>
    </source>
</evidence>
<dbReference type="InterPro" id="IPR014284">
    <property type="entry name" value="RNA_pol_sigma-70_dom"/>
</dbReference>
<organism evidence="8 9">
    <name type="scientific">Flavihumibacter solisilvae</name>
    <dbReference type="NCBI Taxonomy" id="1349421"/>
    <lineage>
        <taxon>Bacteria</taxon>
        <taxon>Pseudomonadati</taxon>
        <taxon>Bacteroidota</taxon>
        <taxon>Chitinophagia</taxon>
        <taxon>Chitinophagales</taxon>
        <taxon>Chitinophagaceae</taxon>
        <taxon>Flavihumibacter</taxon>
    </lineage>
</organism>
<dbReference type="InterPro" id="IPR007627">
    <property type="entry name" value="RNA_pol_sigma70_r2"/>
</dbReference>
<dbReference type="InterPro" id="IPR007630">
    <property type="entry name" value="RNA_pol_sigma70_r4"/>
</dbReference>
<dbReference type="AlphaFoldDB" id="A0A0C1ILB4"/>
<dbReference type="RefSeq" id="WP_039139074.1">
    <property type="nucleotide sequence ID" value="NZ_JSVC01000009.1"/>
</dbReference>
<dbReference type="InterPro" id="IPR013325">
    <property type="entry name" value="RNA_pol_sigma_r2"/>
</dbReference>
<protein>
    <submittedName>
        <fullName evidence="8">RNA polymerase sigma factor rpoD</fullName>
    </submittedName>
</protein>
<comment type="caution">
    <text evidence="8">The sequence shown here is derived from an EMBL/GenBank/DDBJ whole genome shotgun (WGS) entry which is preliminary data.</text>
</comment>
<dbReference type="InterPro" id="IPR000943">
    <property type="entry name" value="RNA_pol_sigma70"/>
</dbReference>
<dbReference type="PIRSF" id="PIRSF000770">
    <property type="entry name" value="RNA_pol_sigma-SigE/K"/>
    <property type="match status" value="1"/>
</dbReference>
<dbReference type="EMBL" id="JSVC01000009">
    <property type="protein sequence ID" value="KIC94980.1"/>
    <property type="molecule type" value="Genomic_DNA"/>
</dbReference>
<dbReference type="InterPro" id="IPR050239">
    <property type="entry name" value="Sigma-70_RNA_pol_init_factors"/>
</dbReference>
<dbReference type="PANTHER" id="PTHR30603">
    <property type="entry name" value="RNA POLYMERASE SIGMA FACTOR RPO"/>
    <property type="match status" value="1"/>
</dbReference>
<reference evidence="8 9" key="1">
    <citation type="submission" date="2014-11" db="EMBL/GenBank/DDBJ databases">
        <title>Genome sequence of Flavihumibacter solisilvae 3-3.</title>
        <authorList>
            <person name="Zhou G."/>
            <person name="Li M."/>
            <person name="Wang G."/>
        </authorList>
    </citation>
    <scope>NUCLEOTIDE SEQUENCE [LARGE SCALE GENOMIC DNA]</scope>
    <source>
        <strain evidence="8 9">3-3</strain>
    </source>
</reference>
<dbReference type="PRINTS" id="PR00046">
    <property type="entry name" value="SIGMA70FCT"/>
</dbReference>
<evidence type="ECO:0000259" key="6">
    <source>
        <dbReference type="Pfam" id="PF04542"/>
    </source>
</evidence>
<dbReference type="Gene3D" id="1.10.10.10">
    <property type="entry name" value="Winged helix-like DNA-binding domain superfamily/Winged helix DNA-binding domain"/>
    <property type="match status" value="2"/>
</dbReference>
<dbReference type="SUPFAM" id="SSF88946">
    <property type="entry name" value="Sigma2 domain of RNA polymerase sigma factors"/>
    <property type="match status" value="1"/>
</dbReference>
<dbReference type="InterPro" id="IPR036388">
    <property type="entry name" value="WH-like_DNA-bd_sf"/>
</dbReference>
<keyword evidence="9" id="KW-1185">Reference proteome</keyword>
<dbReference type="STRING" id="1349421.OI18_08825"/>
<dbReference type="GO" id="GO:0006352">
    <property type="term" value="P:DNA-templated transcription initiation"/>
    <property type="evidence" value="ECO:0007669"/>
    <property type="project" value="InterPro"/>
</dbReference>
<evidence type="ECO:0000313" key="9">
    <source>
        <dbReference type="Proteomes" id="UP000031408"/>
    </source>
</evidence>
<dbReference type="Pfam" id="PF04539">
    <property type="entry name" value="Sigma70_r3"/>
    <property type="match status" value="1"/>
</dbReference>
<dbReference type="Gene3D" id="1.10.601.10">
    <property type="entry name" value="RNA Polymerase Primary Sigma Factor"/>
    <property type="match status" value="1"/>
</dbReference>
<proteinExistence type="predicted"/>
<sequence length="288" mass="33511">MRAFTISQSITNRDSLSLEKYLLDISREKLITVEEEEELMLRISNGDTTARQRLVRGNLRFVVSVAKRYQGHGLPLSDLVNEGNLGLMRAAERYDHTRGFKFISFAVWWIRQSILHAIVTHADTIRLPINRVLLRNRLHQAQVILEQQLERTPTPEEVADSLELDPDEVMRSMCRHTKAQSLDMPLSADDEGSMLDLIENPNAEYADRSVNYTESLQRELRRSLKMLDDRQEKLLCYYFGIGMERPLSTEDIAAKFDLSQERVRQIRDKAIEKLRRTRNTHLLRAYLG</sequence>
<dbReference type="Pfam" id="PF04542">
    <property type="entry name" value="Sigma70_r2"/>
    <property type="match status" value="1"/>
</dbReference>
<dbReference type="GO" id="GO:0003677">
    <property type="term" value="F:DNA binding"/>
    <property type="evidence" value="ECO:0007669"/>
    <property type="project" value="UniProtKB-KW"/>
</dbReference>
<dbReference type="InterPro" id="IPR007624">
    <property type="entry name" value="RNA_pol_sigma70_r3"/>
</dbReference>
<evidence type="ECO:0000256" key="2">
    <source>
        <dbReference type="ARBA" id="ARBA00023082"/>
    </source>
</evidence>
<dbReference type="Proteomes" id="UP000031408">
    <property type="component" value="Unassembled WGS sequence"/>
</dbReference>
<dbReference type="Pfam" id="PF04545">
    <property type="entry name" value="Sigma70_r4"/>
    <property type="match status" value="1"/>
</dbReference>
<keyword evidence="2" id="KW-0731">Sigma factor</keyword>
<dbReference type="SUPFAM" id="SSF88659">
    <property type="entry name" value="Sigma3 and sigma4 domains of RNA polymerase sigma factors"/>
    <property type="match status" value="2"/>
</dbReference>
<evidence type="ECO:0000256" key="1">
    <source>
        <dbReference type="ARBA" id="ARBA00023015"/>
    </source>
</evidence>
<evidence type="ECO:0000313" key="8">
    <source>
        <dbReference type="EMBL" id="KIC94980.1"/>
    </source>
</evidence>
<evidence type="ECO:0000256" key="4">
    <source>
        <dbReference type="ARBA" id="ARBA00023163"/>
    </source>
</evidence>